<feature type="domain" description="PAS" evidence="4">
    <location>
        <begin position="138"/>
        <end position="182"/>
    </location>
</feature>
<dbReference type="CDD" id="cd00130">
    <property type="entry name" value="PAS"/>
    <property type="match status" value="1"/>
</dbReference>
<reference evidence="5 6" key="1">
    <citation type="journal article" date="2019" name="Int. J. Syst. Evol. Microbiol.">
        <title>The Global Catalogue of Microorganisms (GCM) 10K type strain sequencing project: providing services to taxonomists for standard genome sequencing and annotation.</title>
        <authorList>
            <consortium name="The Broad Institute Genomics Platform"/>
            <consortium name="The Broad Institute Genome Sequencing Center for Infectious Disease"/>
            <person name="Wu L."/>
            <person name="Ma J."/>
        </authorList>
    </citation>
    <scope>NUCLEOTIDE SEQUENCE [LARGE SCALE GENOMIC DNA]</scope>
    <source>
        <strain evidence="5 6">NBRC 111368</strain>
    </source>
</reference>
<comment type="caution">
    <text evidence="5">The sequence shown here is derived from an EMBL/GenBank/DDBJ whole genome shotgun (WGS) entry which is preliminary data.</text>
</comment>
<evidence type="ECO:0000256" key="1">
    <source>
        <dbReference type="ARBA" id="ARBA00022553"/>
    </source>
</evidence>
<feature type="modified residue" description="4-aspartylphosphate" evidence="2">
    <location>
        <position position="62"/>
    </location>
</feature>
<gene>
    <name evidence="5" type="ORF">ACFQE1_18765</name>
</gene>
<dbReference type="InterPro" id="IPR011006">
    <property type="entry name" value="CheY-like_superfamily"/>
</dbReference>
<name>A0ABD5S5T2_9EURY</name>
<dbReference type="Gene3D" id="3.30.450.20">
    <property type="entry name" value="PAS domain"/>
    <property type="match status" value="1"/>
</dbReference>
<feature type="non-terminal residue" evidence="5">
    <location>
        <position position="211"/>
    </location>
</feature>
<dbReference type="InterPro" id="IPR001789">
    <property type="entry name" value="Sig_transdc_resp-reg_receiver"/>
</dbReference>
<feature type="domain" description="Response regulatory" evidence="3">
    <location>
        <begin position="9"/>
        <end position="127"/>
    </location>
</feature>
<keyword evidence="1 2" id="KW-0597">Phosphoprotein</keyword>
<dbReference type="InterPro" id="IPR035965">
    <property type="entry name" value="PAS-like_dom_sf"/>
</dbReference>
<dbReference type="PROSITE" id="PS50110">
    <property type="entry name" value="RESPONSE_REGULATORY"/>
    <property type="match status" value="1"/>
</dbReference>
<dbReference type="InterPro" id="IPR000014">
    <property type="entry name" value="PAS"/>
</dbReference>
<dbReference type="Pfam" id="PF13188">
    <property type="entry name" value="PAS_8"/>
    <property type="match status" value="1"/>
</dbReference>
<protein>
    <submittedName>
        <fullName evidence="5">Response regulator</fullName>
    </submittedName>
</protein>
<sequence length="211" mass="22891">MTESRGSIEVLHVDDDADFLELAKTFLERDDAGPELRVTTATDVATALDRVEEGVPDCVVSDYEMPGTDGLEFLRALRTRFRSVPFVLFTGEGSEDVARDAFRVGATDYMQKRSGSDQYALLAKRIRNAVAGYRAKVASERYDTVVDALGDAVFVLDGDGRLTSVNDGFLRLLGYERERALGAEVSLFDADGGYLASQVAALRSGEAGDSV</sequence>
<dbReference type="Pfam" id="PF00072">
    <property type="entry name" value="Response_reg"/>
    <property type="match status" value="1"/>
</dbReference>
<dbReference type="SMART" id="SM00448">
    <property type="entry name" value="REC"/>
    <property type="match status" value="1"/>
</dbReference>
<dbReference type="Proteomes" id="UP001596328">
    <property type="component" value="Unassembled WGS sequence"/>
</dbReference>
<dbReference type="SMART" id="SM00091">
    <property type="entry name" value="PAS"/>
    <property type="match status" value="1"/>
</dbReference>
<dbReference type="EMBL" id="JBHSWU010001066">
    <property type="protein sequence ID" value="MFC6726367.1"/>
    <property type="molecule type" value="Genomic_DNA"/>
</dbReference>
<dbReference type="SUPFAM" id="SSF52172">
    <property type="entry name" value="CheY-like"/>
    <property type="match status" value="1"/>
</dbReference>
<evidence type="ECO:0000259" key="3">
    <source>
        <dbReference type="PROSITE" id="PS50110"/>
    </source>
</evidence>
<evidence type="ECO:0000313" key="6">
    <source>
        <dbReference type="Proteomes" id="UP001596328"/>
    </source>
</evidence>
<proteinExistence type="predicted"/>
<evidence type="ECO:0000313" key="5">
    <source>
        <dbReference type="EMBL" id="MFC6726367.1"/>
    </source>
</evidence>
<accession>A0ABD5S5T2</accession>
<dbReference type="SUPFAM" id="SSF55785">
    <property type="entry name" value="PYP-like sensor domain (PAS domain)"/>
    <property type="match status" value="1"/>
</dbReference>
<dbReference type="AlphaFoldDB" id="A0ABD5S5T2"/>
<dbReference type="PROSITE" id="PS50112">
    <property type="entry name" value="PAS"/>
    <property type="match status" value="1"/>
</dbReference>
<keyword evidence="6" id="KW-1185">Reference proteome</keyword>
<organism evidence="5 6">
    <name type="scientific">Halobium palmae</name>
    <dbReference type="NCBI Taxonomy" id="1776492"/>
    <lineage>
        <taxon>Archaea</taxon>
        <taxon>Methanobacteriati</taxon>
        <taxon>Methanobacteriota</taxon>
        <taxon>Stenosarchaea group</taxon>
        <taxon>Halobacteria</taxon>
        <taxon>Halobacteriales</taxon>
        <taxon>Haloferacaceae</taxon>
        <taxon>Halobium</taxon>
    </lineage>
</organism>
<dbReference type="PANTHER" id="PTHR44591">
    <property type="entry name" value="STRESS RESPONSE REGULATOR PROTEIN 1"/>
    <property type="match status" value="1"/>
</dbReference>
<dbReference type="NCBIfam" id="TIGR00229">
    <property type="entry name" value="sensory_box"/>
    <property type="match status" value="1"/>
</dbReference>
<dbReference type="InterPro" id="IPR050595">
    <property type="entry name" value="Bact_response_regulator"/>
</dbReference>
<evidence type="ECO:0000256" key="2">
    <source>
        <dbReference type="PROSITE-ProRule" id="PRU00169"/>
    </source>
</evidence>
<dbReference type="Gene3D" id="3.40.50.2300">
    <property type="match status" value="1"/>
</dbReference>
<evidence type="ECO:0000259" key="4">
    <source>
        <dbReference type="PROSITE" id="PS50112"/>
    </source>
</evidence>
<dbReference type="CDD" id="cd00156">
    <property type="entry name" value="REC"/>
    <property type="match status" value="1"/>
</dbReference>
<dbReference type="PANTHER" id="PTHR44591:SF3">
    <property type="entry name" value="RESPONSE REGULATORY DOMAIN-CONTAINING PROTEIN"/>
    <property type="match status" value="1"/>
</dbReference>